<gene>
    <name evidence="3" type="ORF">NG895_27345</name>
</gene>
<proteinExistence type="predicted"/>
<dbReference type="PROSITE" id="PS51257">
    <property type="entry name" value="PROKAR_LIPOPROTEIN"/>
    <property type="match status" value="1"/>
</dbReference>
<accession>A0A9X2JJI5</accession>
<feature type="region of interest" description="Disordered" evidence="1">
    <location>
        <begin position="90"/>
        <end position="111"/>
    </location>
</feature>
<reference evidence="3" key="1">
    <citation type="submission" date="2022-06" db="EMBL/GenBank/DDBJ databases">
        <title>Aeoliella straminimaris, a novel planctomycete from sediments.</title>
        <authorList>
            <person name="Vitorino I.R."/>
            <person name="Lage O.M."/>
        </authorList>
    </citation>
    <scope>NUCLEOTIDE SEQUENCE</scope>
    <source>
        <strain evidence="3">ICT_H6.2</strain>
    </source>
</reference>
<feature type="compositionally biased region" description="Basic and acidic residues" evidence="1">
    <location>
        <begin position="93"/>
        <end position="106"/>
    </location>
</feature>
<dbReference type="RefSeq" id="WP_252855747.1">
    <property type="nucleotide sequence ID" value="NZ_JAMXLR010000092.1"/>
</dbReference>
<organism evidence="3 4">
    <name type="scientific">Aeoliella straminimaris</name>
    <dbReference type="NCBI Taxonomy" id="2954799"/>
    <lineage>
        <taxon>Bacteria</taxon>
        <taxon>Pseudomonadati</taxon>
        <taxon>Planctomycetota</taxon>
        <taxon>Planctomycetia</taxon>
        <taxon>Pirellulales</taxon>
        <taxon>Lacipirellulaceae</taxon>
        <taxon>Aeoliella</taxon>
    </lineage>
</organism>
<feature type="signal peptide" evidence="2">
    <location>
        <begin position="1"/>
        <end position="24"/>
    </location>
</feature>
<keyword evidence="2" id="KW-0732">Signal</keyword>
<dbReference type="Proteomes" id="UP001155241">
    <property type="component" value="Unassembled WGS sequence"/>
</dbReference>
<sequence>MNRSPAILIAVVAACLTTGSDSPAADSFVRPGDGVDSQLPVWGHKAGLQIGLAPTPGPRGLIRVYAPFLGQVFPRVVNYISIEPSVRGQQGRDQSELQISREHPESRGLSFWSTDTIDAPRVADPVGGVLGRQQKTLRVFIHTEPFQNGAQPVIECVFREQAPYEIEFVTHAAEGSAPMTSCVLSATMGNYGQLRDIHLKDGRVATALDLWKGDQLDAFGFFPWRTWSTNQLALDQHGTVSVPISSDAPDPAAVEYDANVARHWRYVGKKAVHYWRANRDANPVVAVNGRRNYWMSNSPVPGGPAFENFEIRVAFKPGNRLWFGVRPDDEP</sequence>
<dbReference type="AlphaFoldDB" id="A0A9X2JJI5"/>
<evidence type="ECO:0000313" key="3">
    <source>
        <dbReference type="EMBL" id="MCO6047637.1"/>
    </source>
</evidence>
<comment type="caution">
    <text evidence="3">The sequence shown here is derived from an EMBL/GenBank/DDBJ whole genome shotgun (WGS) entry which is preliminary data.</text>
</comment>
<dbReference type="EMBL" id="JAMXLR010000092">
    <property type="protein sequence ID" value="MCO6047637.1"/>
    <property type="molecule type" value="Genomic_DNA"/>
</dbReference>
<evidence type="ECO:0000256" key="1">
    <source>
        <dbReference type="SAM" id="MobiDB-lite"/>
    </source>
</evidence>
<keyword evidence="4" id="KW-1185">Reference proteome</keyword>
<evidence type="ECO:0000313" key="4">
    <source>
        <dbReference type="Proteomes" id="UP001155241"/>
    </source>
</evidence>
<name>A0A9X2JJI5_9BACT</name>
<feature type="chain" id="PRO_5040875200" evidence="2">
    <location>
        <begin position="25"/>
        <end position="331"/>
    </location>
</feature>
<evidence type="ECO:0000256" key="2">
    <source>
        <dbReference type="SAM" id="SignalP"/>
    </source>
</evidence>
<protein>
    <submittedName>
        <fullName evidence="3">Uncharacterized protein</fullName>
    </submittedName>
</protein>